<dbReference type="AlphaFoldDB" id="A0A1A8YYA6"/>
<gene>
    <name evidence="2" type="ORF">POVWA2_030830</name>
</gene>
<organism evidence="2 3">
    <name type="scientific">Plasmodium ovale wallikeri</name>
    <dbReference type="NCBI Taxonomy" id="864142"/>
    <lineage>
        <taxon>Eukaryota</taxon>
        <taxon>Sar</taxon>
        <taxon>Alveolata</taxon>
        <taxon>Apicomplexa</taxon>
        <taxon>Aconoidasida</taxon>
        <taxon>Haemosporida</taxon>
        <taxon>Plasmodiidae</taxon>
        <taxon>Plasmodium</taxon>
        <taxon>Plasmodium (Plasmodium)</taxon>
    </lineage>
</organism>
<evidence type="ECO:0000313" key="2">
    <source>
        <dbReference type="EMBL" id="SBT36568.1"/>
    </source>
</evidence>
<evidence type="ECO:0000256" key="1">
    <source>
        <dbReference type="SAM" id="MobiDB-lite"/>
    </source>
</evidence>
<name>A0A1A8YYA6_PLAOA</name>
<feature type="region of interest" description="Disordered" evidence="1">
    <location>
        <begin position="23"/>
        <end position="45"/>
    </location>
</feature>
<feature type="compositionally biased region" description="Basic and acidic residues" evidence="1">
    <location>
        <begin position="34"/>
        <end position="45"/>
    </location>
</feature>
<evidence type="ECO:0000313" key="3">
    <source>
        <dbReference type="Proteomes" id="UP000078550"/>
    </source>
</evidence>
<reference evidence="3" key="1">
    <citation type="submission" date="2016-05" db="EMBL/GenBank/DDBJ databases">
        <authorList>
            <person name="Naeem Raeece"/>
        </authorList>
    </citation>
    <scope>NUCLEOTIDE SEQUENCE [LARGE SCALE GENOMIC DNA]</scope>
</reference>
<protein>
    <submittedName>
        <fullName evidence="2">Uncharacterized protein</fullName>
    </submittedName>
</protein>
<sequence length="70" mass="8138">MERLAVRAYTSFRLVKTSKKEACRKNGVSSNRNGKNEEKRKGKKEETSLPFYELSTCQYMKRFATWVVAA</sequence>
<proteinExistence type="predicted"/>
<dbReference type="EMBL" id="FLRE01000118">
    <property type="protein sequence ID" value="SBT36568.1"/>
    <property type="molecule type" value="Genomic_DNA"/>
</dbReference>
<accession>A0A1A8YYA6</accession>
<dbReference type="Proteomes" id="UP000078550">
    <property type="component" value="Unassembled WGS sequence"/>
</dbReference>